<evidence type="ECO:0000256" key="2">
    <source>
        <dbReference type="ARBA" id="ARBA00004141"/>
    </source>
</evidence>
<evidence type="ECO:0000256" key="4">
    <source>
        <dbReference type="ARBA" id="ARBA00022617"/>
    </source>
</evidence>
<dbReference type="PANTHER" id="PTHR15422:SF43">
    <property type="entry name" value="ASCORBATE FERRIREDUCTASE (TRANSMEMBRANE)"/>
    <property type="match status" value="1"/>
</dbReference>
<evidence type="ECO:0000313" key="16">
    <source>
        <dbReference type="Proteomes" id="UP000494106"/>
    </source>
</evidence>
<feature type="transmembrane region" description="Helical" evidence="13">
    <location>
        <begin position="125"/>
        <end position="143"/>
    </location>
</feature>
<evidence type="ECO:0000256" key="13">
    <source>
        <dbReference type="SAM" id="Phobius"/>
    </source>
</evidence>
<dbReference type="InterPro" id="IPR006593">
    <property type="entry name" value="Cyt_b561/ferric_Rdtase_TM"/>
</dbReference>
<keyword evidence="9" id="KW-0408">Iron</keyword>
<dbReference type="AlphaFoldDB" id="A0A8S1BDC3"/>
<dbReference type="PROSITE" id="PS50939">
    <property type="entry name" value="CYTOCHROME_B561"/>
    <property type="match status" value="1"/>
</dbReference>
<dbReference type="GO" id="GO:0140571">
    <property type="term" value="F:transmembrane ascorbate ferrireductase activity"/>
    <property type="evidence" value="ECO:0007669"/>
    <property type="project" value="UniProtKB-EC"/>
</dbReference>
<dbReference type="GO" id="GO:0140575">
    <property type="term" value="F:transmembrane monodehydroascorbate reductase activity"/>
    <property type="evidence" value="ECO:0007669"/>
    <property type="project" value="InterPro"/>
</dbReference>
<evidence type="ECO:0000256" key="5">
    <source>
        <dbReference type="ARBA" id="ARBA00022692"/>
    </source>
</evidence>
<dbReference type="GO" id="GO:0046872">
    <property type="term" value="F:metal ion binding"/>
    <property type="evidence" value="ECO:0007669"/>
    <property type="project" value="UniProtKB-KW"/>
</dbReference>
<evidence type="ECO:0000256" key="12">
    <source>
        <dbReference type="SAM" id="MobiDB-lite"/>
    </source>
</evidence>
<evidence type="ECO:0000256" key="8">
    <source>
        <dbReference type="ARBA" id="ARBA00022989"/>
    </source>
</evidence>
<feature type="compositionally biased region" description="Pro residues" evidence="12">
    <location>
        <begin position="1"/>
        <end position="14"/>
    </location>
</feature>
<dbReference type="EC" id="7.2.1.3" evidence="11"/>
<dbReference type="SMART" id="SM00665">
    <property type="entry name" value="B561"/>
    <property type="match status" value="1"/>
</dbReference>
<reference evidence="15 16" key="1">
    <citation type="submission" date="2020-04" db="EMBL/GenBank/DDBJ databases">
        <authorList>
            <person name="Wallbank WR R."/>
            <person name="Pardo Diaz C."/>
            <person name="Kozak K."/>
            <person name="Martin S."/>
            <person name="Jiggins C."/>
            <person name="Moest M."/>
            <person name="Warren A I."/>
            <person name="Byers J.R.P. K."/>
            <person name="Montejo-Kovacevich G."/>
            <person name="Yen C E."/>
        </authorList>
    </citation>
    <scope>NUCLEOTIDE SEQUENCE [LARGE SCALE GENOMIC DNA]</scope>
</reference>
<feature type="region of interest" description="Disordered" evidence="12">
    <location>
        <begin position="1"/>
        <end position="41"/>
    </location>
</feature>
<evidence type="ECO:0000256" key="1">
    <source>
        <dbReference type="ARBA" id="ARBA00001970"/>
    </source>
</evidence>
<proteinExistence type="predicted"/>
<dbReference type="EMBL" id="CADEBC010000590">
    <property type="protein sequence ID" value="CAB3256973.1"/>
    <property type="molecule type" value="Genomic_DNA"/>
</dbReference>
<sequence>MPIPPPPPLPPPVYYPQTTTTNQSSSNANGSIEEGRPVSRQPPIRSPLEMLYLSLIHNFTQLCLGGVVISALIIPLSFPISVLMQHTVLCTVGYFIIMAQGILAYSPVGWANHLKYDSKKIIHSTMQICGSILAISGSAVIIAETNLTLTTSHGICGLVATILTVINLLAGIFNMFFNRTRKLILLKILHICLGALTISVAIIALILAFDLYYRQVNGDTNANLAIALSVFALCGILLMALLNNKAGNHRPLEAYH</sequence>
<dbReference type="GO" id="GO:0016020">
    <property type="term" value="C:membrane"/>
    <property type="evidence" value="ECO:0007669"/>
    <property type="project" value="UniProtKB-SubCell"/>
</dbReference>
<evidence type="ECO:0000256" key="7">
    <source>
        <dbReference type="ARBA" id="ARBA00022982"/>
    </source>
</evidence>
<feature type="transmembrane region" description="Helical" evidence="13">
    <location>
        <begin position="188"/>
        <end position="212"/>
    </location>
</feature>
<dbReference type="Pfam" id="PF03188">
    <property type="entry name" value="Cytochrom_B561"/>
    <property type="match status" value="1"/>
</dbReference>
<dbReference type="OrthoDB" id="432881at2759"/>
<keyword evidence="5 13" id="KW-0812">Transmembrane</keyword>
<dbReference type="Proteomes" id="UP000494106">
    <property type="component" value="Unassembled WGS sequence"/>
</dbReference>
<feature type="transmembrane region" description="Helical" evidence="13">
    <location>
        <begin position="224"/>
        <end position="242"/>
    </location>
</feature>
<keyword evidence="6" id="KW-0479">Metal-binding</keyword>
<feature type="transmembrane region" description="Helical" evidence="13">
    <location>
        <begin position="50"/>
        <end position="74"/>
    </location>
</feature>
<keyword evidence="7" id="KW-0249">Electron transport</keyword>
<keyword evidence="3" id="KW-0813">Transport</keyword>
<keyword evidence="8 13" id="KW-1133">Transmembrane helix</keyword>
<evidence type="ECO:0000256" key="10">
    <source>
        <dbReference type="ARBA" id="ARBA00023136"/>
    </source>
</evidence>
<keyword evidence="16" id="KW-1185">Reference proteome</keyword>
<keyword evidence="4" id="KW-0349">Heme</keyword>
<accession>A0A8S1BDC3</accession>
<evidence type="ECO:0000256" key="6">
    <source>
        <dbReference type="ARBA" id="ARBA00022723"/>
    </source>
</evidence>
<gene>
    <name evidence="15" type="ORF">APLA_LOCUS15678</name>
</gene>
<evidence type="ECO:0000259" key="14">
    <source>
        <dbReference type="PROSITE" id="PS50939"/>
    </source>
</evidence>
<evidence type="ECO:0000313" key="15">
    <source>
        <dbReference type="EMBL" id="CAB3256973.1"/>
    </source>
</evidence>
<comment type="caution">
    <text evidence="15">The sequence shown here is derived from an EMBL/GenBank/DDBJ whole genome shotgun (WGS) entry which is preliminary data.</text>
</comment>
<evidence type="ECO:0000256" key="9">
    <source>
        <dbReference type="ARBA" id="ARBA00023004"/>
    </source>
</evidence>
<evidence type="ECO:0000256" key="3">
    <source>
        <dbReference type="ARBA" id="ARBA00022448"/>
    </source>
</evidence>
<comment type="subcellular location">
    <subcellularLocation>
        <location evidence="2">Membrane</location>
        <topology evidence="2">Multi-pass membrane protein</topology>
    </subcellularLocation>
</comment>
<dbReference type="Gene3D" id="1.20.120.1770">
    <property type="match status" value="1"/>
</dbReference>
<name>A0A8S1BDC3_ARCPL</name>
<evidence type="ECO:0000256" key="11">
    <source>
        <dbReference type="ARBA" id="ARBA00024225"/>
    </source>
</evidence>
<keyword evidence="10 13" id="KW-0472">Membrane</keyword>
<feature type="compositionally biased region" description="Low complexity" evidence="12">
    <location>
        <begin position="15"/>
        <end position="27"/>
    </location>
</feature>
<comment type="cofactor">
    <cofactor evidence="1">
        <name>heme b</name>
        <dbReference type="ChEBI" id="CHEBI:60344"/>
    </cofactor>
</comment>
<feature type="transmembrane region" description="Helical" evidence="13">
    <location>
        <begin position="86"/>
        <end position="105"/>
    </location>
</feature>
<dbReference type="PANTHER" id="PTHR15422">
    <property type="entry name" value="OS05G0565100 PROTEIN"/>
    <property type="match status" value="1"/>
</dbReference>
<dbReference type="InterPro" id="IPR045150">
    <property type="entry name" value="CYB561D1/2"/>
</dbReference>
<feature type="transmembrane region" description="Helical" evidence="13">
    <location>
        <begin position="155"/>
        <end position="176"/>
    </location>
</feature>
<feature type="domain" description="Cytochrome b561" evidence="14">
    <location>
        <begin position="44"/>
        <end position="247"/>
    </location>
</feature>
<protein>
    <recommendedName>
        <fullName evidence="11">ascorbate ferrireductase (transmembrane)</fullName>
        <ecNumber evidence="11">7.2.1.3</ecNumber>
    </recommendedName>
</protein>
<organism evidence="15 16">
    <name type="scientific">Arctia plantaginis</name>
    <name type="common">Wood tiger moth</name>
    <name type="synonym">Phalaena plantaginis</name>
    <dbReference type="NCBI Taxonomy" id="874455"/>
    <lineage>
        <taxon>Eukaryota</taxon>
        <taxon>Metazoa</taxon>
        <taxon>Ecdysozoa</taxon>
        <taxon>Arthropoda</taxon>
        <taxon>Hexapoda</taxon>
        <taxon>Insecta</taxon>
        <taxon>Pterygota</taxon>
        <taxon>Neoptera</taxon>
        <taxon>Endopterygota</taxon>
        <taxon>Lepidoptera</taxon>
        <taxon>Glossata</taxon>
        <taxon>Ditrysia</taxon>
        <taxon>Noctuoidea</taxon>
        <taxon>Erebidae</taxon>
        <taxon>Arctiinae</taxon>
        <taxon>Arctia</taxon>
    </lineage>
</organism>